<dbReference type="InterPro" id="IPR004360">
    <property type="entry name" value="Glyas_Fos-R_dOase_dom"/>
</dbReference>
<dbReference type="Pfam" id="PF14696">
    <property type="entry name" value="Glyoxalase_5"/>
    <property type="match status" value="1"/>
</dbReference>
<dbReference type="EMBL" id="QUSW01000001">
    <property type="protein sequence ID" value="RQP26250.1"/>
    <property type="molecule type" value="Genomic_DNA"/>
</dbReference>
<reference evidence="2 3" key="2">
    <citation type="submission" date="2018-12" db="EMBL/GenBank/DDBJ databases">
        <title>Rhizobacter gummiphilus sp. nov., a rubber-degrading bacterium isolated from the soil of a botanical garden in Japan.</title>
        <authorList>
            <person name="Shunsuke S.S."/>
        </authorList>
    </citation>
    <scope>NUCLEOTIDE SEQUENCE [LARGE SCALE GENOMIC DNA]</scope>
    <source>
        <strain evidence="2 3">S-16</strain>
    </source>
</reference>
<organism evidence="2 3">
    <name type="scientific">Piscinibacter terrae</name>
    <dbReference type="NCBI Taxonomy" id="2496871"/>
    <lineage>
        <taxon>Bacteria</taxon>
        <taxon>Pseudomonadati</taxon>
        <taxon>Pseudomonadota</taxon>
        <taxon>Betaproteobacteria</taxon>
        <taxon>Burkholderiales</taxon>
        <taxon>Sphaerotilaceae</taxon>
        <taxon>Piscinibacter</taxon>
    </lineage>
</organism>
<gene>
    <name evidence="2" type="ORF">DZC73_04245</name>
</gene>
<feature type="domain" description="VOC" evidence="1">
    <location>
        <begin position="19"/>
        <end position="144"/>
    </location>
</feature>
<dbReference type="InterPro" id="IPR037523">
    <property type="entry name" value="VOC_core"/>
</dbReference>
<dbReference type="Gene3D" id="3.10.180.10">
    <property type="entry name" value="2,3-Dihydroxybiphenyl 1,2-Dioxygenase, domain 1"/>
    <property type="match status" value="2"/>
</dbReference>
<evidence type="ECO:0000313" key="2">
    <source>
        <dbReference type="EMBL" id="RQP26250.1"/>
    </source>
</evidence>
<dbReference type="AlphaFoldDB" id="A0A3N7HV66"/>
<accession>A0A3N7HV66</accession>
<reference evidence="2 3" key="1">
    <citation type="submission" date="2018-08" db="EMBL/GenBank/DDBJ databases">
        <authorList>
            <person name="Khan S.A."/>
            <person name="Jeon C.O."/>
            <person name="Chun B.H."/>
            <person name="Jeong S.E."/>
        </authorList>
    </citation>
    <scope>NUCLEOTIDE SEQUENCE [LARGE SCALE GENOMIC DNA]</scope>
    <source>
        <strain evidence="2 3">S-16</strain>
    </source>
</reference>
<dbReference type="GO" id="GO:0051213">
    <property type="term" value="F:dioxygenase activity"/>
    <property type="evidence" value="ECO:0007669"/>
    <property type="project" value="UniProtKB-KW"/>
</dbReference>
<feature type="domain" description="VOC" evidence="1">
    <location>
        <begin position="156"/>
        <end position="279"/>
    </location>
</feature>
<keyword evidence="2" id="KW-0223">Dioxygenase</keyword>
<sequence length="281" mass="31030">MTTDREHIGEAPNPMGIEGVEFIEFSTAKPQALGQVLEGLGFKPVARHRSREVLLYRQGDMNIVINAHHADAGAAPAISAFALRVRDAAAAHARAVELGAWTVPVDVRPMELHIPAIHGVGATRIYFVDRWRDFSIWDVDFVPIPTVERHPPAVAGMGWFGVVQYIAAGRTADWTAFYAELFGWTTLRDDERFGILPSGRLLRSPGGLMVQLIEPPADAPEQDEMLERIGFGVPDVMAAVRRLRENGVEFVDTDRLHAQARGALTRTVLGNVAFELVQWPQ</sequence>
<dbReference type="Proteomes" id="UP000267464">
    <property type="component" value="Unassembled WGS sequence"/>
</dbReference>
<dbReference type="RefSeq" id="WP_124538923.1">
    <property type="nucleotide sequence ID" value="NZ_QUSW01000001.1"/>
</dbReference>
<dbReference type="Pfam" id="PF00903">
    <property type="entry name" value="Glyoxalase"/>
    <property type="match status" value="1"/>
</dbReference>
<dbReference type="PROSITE" id="PS51819">
    <property type="entry name" value="VOC"/>
    <property type="match status" value="2"/>
</dbReference>
<protein>
    <submittedName>
        <fullName evidence="2">4-hydroxyphenylpyruvate dioxygenase</fullName>
    </submittedName>
</protein>
<keyword evidence="3" id="KW-1185">Reference proteome</keyword>
<comment type="caution">
    <text evidence="2">The sequence shown here is derived from an EMBL/GenBank/DDBJ whole genome shotgun (WGS) entry which is preliminary data.</text>
</comment>
<evidence type="ECO:0000259" key="1">
    <source>
        <dbReference type="PROSITE" id="PS51819"/>
    </source>
</evidence>
<evidence type="ECO:0000313" key="3">
    <source>
        <dbReference type="Proteomes" id="UP000267464"/>
    </source>
</evidence>
<keyword evidence="2" id="KW-0560">Oxidoreductase</keyword>
<keyword evidence="2" id="KW-0670">Pyruvate</keyword>
<dbReference type="InterPro" id="IPR029068">
    <property type="entry name" value="Glyas_Bleomycin-R_OHBP_Dase"/>
</dbReference>
<proteinExistence type="predicted"/>
<dbReference type="SUPFAM" id="SSF54593">
    <property type="entry name" value="Glyoxalase/Bleomycin resistance protein/Dihydroxybiphenyl dioxygenase"/>
    <property type="match status" value="1"/>
</dbReference>
<name>A0A3N7HV66_9BURK</name>
<dbReference type="OrthoDB" id="9780241at2"/>